<accession>S9QID7</accession>
<keyword evidence="3 6" id="KW-0812">Transmembrane</keyword>
<keyword evidence="5 6" id="KW-0472">Membrane</keyword>
<dbReference type="Pfam" id="PF01810">
    <property type="entry name" value="LysE"/>
    <property type="match status" value="1"/>
</dbReference>
<keyword evidence="2" id="KW-1003">Cell membrane</keyword>
<feature type="transmembrane region" description="Helical" evidence="6">
    <location>
        <begin position="7"/>
        <end position="29"/>
    </location>
</feature>
<dbReference type="Proteomes" id="UP000015351">
    <property type="component" value="Unassembled WGS sequence"/>
</dbReference>
<name>S9QID7_9RHOB</name>
<dbReference type="AlphaFoldDB" id="S9QID7"/>
<protein>
    <submittedName>
        <fullName evidence="7">Transporter, LysE family</fullName>
    </submittedName>
</protein>
<dbReference type="EMBL" id="AONI01000006">
    <property type="protein sequence ID" value="EPX81221.1"/>
    <property type="molecule type" value="Genomic_DNA"/>
</dbReference>
<dbReference type="InterPro" id="IPR001123">
    <property type="entry name" value="LeuE-type"/>
</dbReference>
<evidence type="ECO:0000313" key="7">
    <source>
        <dbReference type="EMBL" id="EPX81221.1"/>
    </source>
</evidence>
<dbReference type="eggNOG" id="COG1280">
    <property type="taxonomic scope" value="Bacteria"/>
</dbReference>
<gene>
    <name evidence="7" type="ORF">thalar_00671</name>
</gene>
<evidence type="ECO:0000256" key="1">
    <source>
        <dbReference type="ARBA" id="ARBA00004651"/>
    </source>
</evidence>
<comment type="subcellular location">
    <subcellularLocation>
        <location evidence="1">Cell membrane</location>
        <topology evidence="1">Multi-pass membrane protein</topology>
    </subcellularLocation>
</comment>
<dbReference type="GO" id="GO:0005886">
    <property type="term" value="C:plasma membrane"/>
    <property type="evidence" value="ECO:0007669"/>
    <property type="project" value="UniProtKB-SubCell"/>
</dbReference>
<evidence type="ECO:0000256" key="2">
    <source>
        <dbReference type="ARBA" id="ARBA00022475"/>
    </source>
</evidence>
<comment type="caution">
    <text evidence="7">The sequence shown here is derived from an EMBL/GenBank/DDBJ whole genome shotgun (WGS) entry which is preliminary data.</text>
</comment>
<dbReference type="PATRIC" id="fig|1123360.3.peg.663"/>
<organism evidence="7 8">
    <name type="scientific">Litoreibacter arenae DSM 19593</name>
    <dbReference type="NCBI Taxonomy" id="1123360"/>
    <lineage>
        <taxon>Bacteria</taxon>
        <taxon>Pseudomonadati</taxon>
        <taxon>Pseudomonadota</taxon>
        <taxon>Alphaproteobacteria</taxon>
        <taxon>Rhodobacterales</taxon>
        <taxon>Roseobacteraceae</taxon>
        <taxon>Litoreibacter</taxon>
    </lineage>
</organism>
<proteinExistence type="predicted"/>
<reference evidence="8" key="1">
    <citation type="journal article" date="2013" name="Stand. Genomic Sci.">
        <title>Genome sequence of the Litoreibacter arenae type strain (DSM 19593(T)), a member of the Roseobacter clade isolated from sea sand.</title>
        <authorList>
            <person name="Riedel T."/>
            <person name="Fiebig A."/>
            <person name="Petersen J."/>
            <person name="Gronow S."/>
            <person name="Kyrpides N.C."/>
            <person name="Goker M."/>
            <person name="Klenk H.P."/>
        </authorList>
    </citation>
    <scope>NUCLEOTIDE SEQUENCE [LARGE SCALE GENOMIC DNA]</scope>
    <source>
        <strain evidence="8">DSM 19593</strain>
    </source>
</reference>
<evidence type="ECO:0000313" key="8">
    <source>
        <dbReference type="Proteomes" id="UP000015351"/>
    </source>
</evidence>
<keyword evidence="8" id="KW-1185">Reference proteome</keyword>
<keyword evidence="4 6" id="KW-1133">Transmembrane helix</keyword>
<dbReference type="HOGENOM" id="CLU_079569_1_0_5"/>
<evidence type="ECO:0000256" key="3">
    <source>
        <dbReference type="ARBA" id="ARBA00022692"/>
    </source>
</evidence>
<dbReference type="GO" id="GO:0033228">
    <property type="term" value="P:cysteine export across plasma membrane"/>
    <property type="evidence" value="ECO:0007669"/>
    <property type="project" value="TreeGrafter"/>
</dbReference>
<feature type="transmembrane region" description="Helical" evidence="6">
    <location>
        <begin position="49"/>
        <end position="72"/>
    </location>
</feature>
<feature type="transmembrane region" description="Helical" evidence="6">
    <location>
        <begin position="188"/>
        <end position="205"/>
    </location>
</feature>
<evidence type="ECO:0000256" key="6">
    <source>
        <dbReference type="SAM" id="Phobius"/>
    </source>
</evidence>
<evidence type="ECO:0000256" key="5">
    <source>
        <dbReference type="ARBA" id="ARBA00023136"/>
    </source>
</evidence>
<dbReference type="PANTHER" id="PTHR30086:SF20">
    <property type="entry name" value="ARGININE EXPORTER PROTEIN ARGO-RELATED"/>
    <property type="match status" value="1"/>
</dbReference>
<sequence length="208" mass="22472">MRDAARSLFVMTYEIFTALVIFAFVSSITPGPNNLMLMASGANFGFRRSVPHMLGISIGFMLMVFLVGIGLVQVFELYPISHTILKVASAAYMSWLAWKIANAAPPKQGEAGGTPMTFLQAAAFQWVNPKAWAMALTAVTVYAPTQSVAAVALVAVIFGAVNGPSVSTWTVLGQQMRRILTNPTRLRVFNWVMATLLIASLYPILAPA</sequence>
<dbReference type="GO" id="GO:0015171">
    <property type="term" value="F:amino acid transmembrane transporter activity"/>
    <property type="evidence" value="ECO:0007669"/>
    <property type="project" value="TreeGrafter"/>
</dbReference>
<dbReference type="PANTHER" id="PTHR30086">
    <property type="entry name" value="ARGININE EXPORTER PROTEIN ARGO"/>
    <property type="match status" value="1"/>
</dbReference>
<evidence type="ECO:0000256" key="4">
    <source>
        <dbReference type="ARBA" id="ARBA00022989"/>
    </source>
</evidence>
<feature type="transmembrane region" description="Helical" evidence="6">
    <location>
        <begin position="148"/>
        <end position="167"/>
    </location>
</feature>